<dbReference type="EMBL" id="JABVCQ010000022">
    <property type="protein sequence ID" value="MBB1126643.1"/>
    <property type="molecule type" value="Genomic_DNA"/>
</dbReference>
<comment type="caution">
    <text evidence="1">The sequence shown here is derived from an EMBL/GenBank/DDBJ whole genome shotgun (WGS) entry which is preliminary data.</text>
</comment>
<organism evidence="1 2">
    <name type="scientific">Thiospirillum jenense</name>
    <dbReference type="NCBI Taxonomy" id="1653858"/>
    <lineage>
        <taxon>Bacteria</taxon>
        <taxon>Pseudomonadati</taxon>
        <taxon>Pseudomonadota</taxon>
        <taxon>Gammaproteobacteria</taxon>
        <taxon>Chromatiales</taxon>
        <taxon>Chromatiaceae</taxon>
        <taxon>Thiospirillum</taxon>
    </lineage>
</organism>
<dbReference type="Proteomes" id="UP000548632">
    <property type="component" value="Unassembled WGS sequence"/>
</dbReference>
<dbReference type="AlphaFoldDB" id="A0A839HCH7"/>
<protein>
    <submittedName>
        <fullName evidence="1">SapC family protein</fullName>
    </submittedName>
</protein>
<dbReference type="InterPro" id="IPR010836">
    <property type="entry name" value="SapC"/>
</dbReference>
<proteinExistence type="predicted"/>
<accession>A0A839HCH7</accession>
<dbReference type="RefSeq" id="WP_182584266.1">
    <property type="nucleotide sequence ID" value="NZ_JABVCQ010000022.1"/>
</dbReference>
<sequence>MSQPQFTPVSFDRHANKLWRRFTSYHFAQSSAVLPLVAAELAKSVMAFPIAFIQDEAGAYTPVAVLGFNAGQNLFIAPDGRWLGRYIPAVLRGHPFRLASLGNDKLALCVDDNSELVQEVDGEPFFTADGQIAPSVAQLMEFLRQLEHNRQLTITAMATLANHQLLQPWPIKIDQGAAGERQLTGLYRVDEAAFNNAPLEVLTAVRAAGGLPIVYCQLLSMQHLSMLGEMAAAQARAQAQLLQKSKELFTFPDDGLLHFD</sequence>
<evidence type="ECO:0000313" key="1">
    <source>
        <dbReference type="EMBL" id="MBB1126643.1"/>
    </source>
</evidence>
<keyword evidence="2" id="KW-1185">Reference proteome</keyword>
<dbReference type="Pfam" id="PF07277">
    <property type="entry name" value="SapC"/>
    <property type="match status" value="1"/>
</dbReference>
<gene>
    <name evidence="1" type="ORF">HUK38_10435</name>
</gene>
<name>A0A839HCH7_9GAMM</name>
<reference evidence="1 2" key="1">
    <citation type="journal article" date="2020" name="Arch. Microbiol.">
        <title>The genome sequence of the giant phototrophic gammaproteobacterium Thiospirillum jenense gives insight into its physiological properties and phylogenetic relationships.</title>
        <authorList>
            <person name="Imhoff J.F."/>
            <person name="Meyer T.E."/>
            <person name="Kyndt J.A."/>
        </authorList>
    </citation>
    <scope>NUCLEOTIDE SEQUENCE [LARGE SCALE GENOMIC DNA]</scope>
    <source>
        <strain evidence="1 2">DSM 216</strain>
    </source>
</reference>
<evidence type="ECO:0000313" key="2">
    <source>
        <dbReference type="Proteomes" id="UP000548632"/>
    </source>
</evidence>